<reference evidence="3" key="1">
    <citation type="journal article" date="2014" name="Nat. Genet.">
        <title>A reference genome for common bean and genome-wide analysis of dual domestications.</title>
        <authorList>
            <person name="Schmutz J."/>
            <person name="McClean P.E."/>
            <person name="Mamidi S."/>
            <person name="Wu G.A."/>
            <person name="Cannon S.B."/>
            <person name="Grimwood J."/>
            <person name="Jenkins J."/>
            <person name="Shu S."/>
            <person name="Song Q."/>
            <person name="Chavarro C."/>
            <person name="Torres-Torres M."/>
            <person name="Geffroy V."/>
            <person name="Moghaddam S.M."/>
            <person name="Gao D."/>
            <person name="Abernathy B."/>
            <person name="Barry K."/>
            <person name="Blair M."/>
            <person name="Brick M.A."/>
            <person name="Chovatia M."/>
            <person name="Gepts P."/>
            <person name="Goodstein D.M."/>
            <person name="Gonzales M."/>
            <person name="Hellsten U."/>
            <person name="Hyten D.L."/>
            <person name="Jia G."/>
            <person name="Kelly J.D."/>
            <person name="Kudrna D."/>
            <person name="Lee R."/>
            <person name="Richard M.M."/>
            <person name="Miklas P.N."/>
            <person name="Osorno J.M."/>
            <person name="Rodrigues J."/>
            <person name="Thareau V."/>
            <person name="Urrea C.A."/>
            <person name="Wang M."/>
            <person name="Yu Y."/>
            <person name="Zhang M."/>
            <person name="Wing R.A."/>
            <person name="Cregan P.B."/>
            <person name="Rokhsar D.S."/>
            <person name="Jackson S.A."/>
        </authorList>
    </citation>
    <scope>NUCLEOTIDE SEQUENCE [LARGE SCALE GENOMIC DNA]</scope>
    <source>
        <strain evidence="3">cv. G19833</strain>
    </source>
</reference>
<sequence length="317" mass="34722">MASNDGEREGRRRRISDRGSDRMALITGRINALPPTPPSSTNSPTHRGVPRHATSMSVAGFDSHSEEDDVPSRHQRPQSLSAFEDYNENLSGGAEDKRRAAFSSRLKHQAGFRYSHLEHMDFENEKEAGKEDSDPITEPNNQVSDDGAKMQPSPDAKVQSSPDAKMQPSPVPSKPKSPAQNTEVKQPPPRKKATFFSSRELNHCILASESTRALSSLIIAVVVVFYYLISKSVLASRPLYILLLTDVTIVFARLHCGKAIVVEENEGEKGKTPGDGHSWGDAVKLLERGLVAYQALRGAFIDCSIYLVVVVCATSIV</sequence>
<proteinExistence type="predicted"/>
<dbReference type="OrthoDB" id="1645757at2759"/>
<feature type="region of interest" description="Disordered" evidence="1">
    <location>
        <begin position="1"/>
        <end position="102"/>
    </location>
</feature>
<dbReference type="Gramene" id="ESW07687">
    <property type="protein sequence ID" value="ESW07687"/>
    <property type="gene ID" value="PHAVU_010G150500g"/>
</dbReference>
<name>V7APW4_PHAVU</name>
<gene>
    <name evidence="2" type="ORF">PHAVU_010G150500g</name>
</gene>
<feature type="compositionally biased region" description="Basic and acidic residues" evidence="1">
    <location>
        <begin position="117"/>
        <end position="133"/>
    </location>
</feature>
<dbReference type="Proteomes" id="UP000000226">
    <property type="component" value="Chromosome 10"/>
</dbReference>
<evidence type="ECO:0000313" key="2">
    <source>
        <dbReference type="EMBL" id="ESW07687.1"/>
    </source>
</evidence>
<organism evidence="2 3">
    <name type="scientific">Phaseolus vulgaris</name>
    <name type="common">Kidney bean</name>
    <name type="synonym">French bean</name>
    <dbReference type="NCBI Taxonomy" id="3885"/>
    <lineage>
        <taxon>Eukaryota</taxon>
        <taxon>Viridiplantae</taxon>
        <taxon>Streptophyta</taxon>
        <taxon>Embryophyta</taxon>
        <taxon>Tracheophyta</taxon>
        <taxon>Spermatophyta</taxon>
        <taxon>Magnoliopsida</taxon>
        <taxon>eudicotyledons</taxon>
        <taxon>Gunneridae</taxon>
        <taxon>Pentapetalae</taxon>
        <taxon>rosids</taxon>
        <taxon>fabids</taxon>
        <taxon>Fabales</taxon>
        <taxon>Fabaceae</taxon>
        <taxon>Papilionoideae</taxon>
        <taxon>50 kb inversion clade</taxon>
        <taxon>NPAAA clade</taxon>
        <taxon>indigoferoid/millettioid clade</taxon>
        <taxon>Phaseoleae</taxon>
        <taxon>Phaseolus</taxon>
    </lineage>
</organism>
<dbReference type="EMBL" id="CM002297">
    <property type="protein sequence ID" value="ESW07687.1"/>
    <property type="molecule type" value="Genomic_DNA"/>
</dbReference>
<keyword evidence="3" id="KW-1185">Reference proteome</keyword>
<feature type="region of interest" description="Disordered" evidence="1">
    <location>
        <begin position="117"/>
        <end position="191"/>
    </location>
</feature>
<dbReference type="AlphaFoldDB" id="V7APW4"/>
<dbReference type="STRING" id="3885.V7APW4"/>
<dbReference type="eggNOG" id="ENOG502S1WP">
    <property type="taxonomic scope" value="Eukaryota"/>
</dbReference>
<evidence type="ECO:0000256" key="1">
    <source>
        <dbReference type="SAM" id="MobiDB-lite"/>
    </source>
</evidence>
<dbReference type="PANTHER" id="PTHR35469:SF5">
    <property type="entry name" value="TRANSMEMBRANE PROTEIN"/>
    <property type="match status" value="1"/>
</dbReference>
<feature type="compositionally biased region" description="Basic and acidic residues" evidence="1">
    <location>
        <begin position="1"/>
        <end position="21"/>
    </location>
</feature>
<dbReference type="OMA" id="HQGGFKY"/>
<protein>
    <submittedName>
        <fullName evidence="2">Uncharacterized protein</fullName>
    </submittedName>
</protein>
<dbReference type="PANTHER" id="PTHR35469">
    <property type="entry name" value="TRANSMEMBRANE PROTEIN"/>
    <property type="match status" value="1"/>
</dbReference>
<evidence type="ECO:0000313" key="3">
    <source>
        <dbReference type="Proteomes" id="UP000000226"/>
    </source>
</evidence>
<accession>V7APW4</accession>